<dbReference type="Proteomes" id="UP000176939">
    <property type="component" value="Unassembled WGS sequence"/>
</dbReference>
<dbReference type="EMBL" id="MGFQ01000024">
    <property type="protein sequence ID" value="OGM09191.1"/>
    <property type="molecule type" value="Genomic_DNA"/>
</dbReference>
<comment type="caution">
    <text evidence="1">The sequence shown here is derived from an EMBL/GenBank/DDBJ whole genome shotgun (WGS) entry which is preliminary data.</text>
</comment>
<dbReference type="AlphaFoldDB" id="A0A1F7X2J7"/>
<evidence type="ECO:0000313" key="1">
    <source>
        <dbReference type="EMBL" id="OGM09191.1"/>
    </source>
</evidence>
<reference evidence="1 2" key="1">
    <citation type="journal article" date="2016" name="Nat. Commun.">
        <title>Thousands of microbial genomes shed light on interconnected biogeochemical processes in an aquifer system.</title>
        <authorList>
            <person name="Anantharaman K."/>
            <person name="Brown C.T."/>
            <person name="Hug L.A."/>
            <person name="Sharon I."/>
            <person name="Castelle C.J."/>
            <person name="Probst A.J."/>
            <person name="Thomas B.C."/>
            <person name="Singh A."/>
            <person name="Wilkins M.J."/>
            <person name="Karaoz U."/>
            <person name="Brodie E.L."/>
            <person name="Williams K.H."/>
            <person name="Hubbard S.S."/>
            <person name="Banfield J.F."/>
        </authorList>
    </citation>
    <scope>NUCLEOTIDE SEQUENCE [LARGE SCALE GENOMIC DNA]</scope>
</reference>
<organism evidence="1 2">
    <name type="scientific">Candidatus Woesebacteria bacterium RBG_13_36_22</name>
    <dbReference type="NCBI Taxonomy" id="1802478"/>
    <lineage>
        <taxon>Bacteria</taxon>
        <taxon>Candidatus Woeseibacteriota</taxon>
    </lineage>
</organism>
<gene>
    <name evidence="1" type="ORF">A2Z67_04595</name>
</gene>
<name>A0A1F7X2J7_9BACT</name>
<proteinExistence type="predicted"/>
<sequence>MNVHTEVIQIVQFKDGLAHFRDVEARFFNGHIQWLRWKYRDGSIEYELRVNADGLKEFQKIVNEVAEFLEGPNQNIIGKIEKFKGRKIQLHDIE</sequence>
<accession>A0A1F7X2J7</accession>
<protein>
    <submittedName>
        <fullName evidence="1">Uncharacterized protein</fullName>
    </submittedName>
</protein>
<evidence type="ECO:0000313" key="2">
    <source>
        <dbReference type="Proteomes" id="UP000176939"/>
    </source>
</evidence>